<dbReference type="InterPro" id="IPR023393">
    <property type="entry name" value="START-like_dom_sf"/>
</dbReference>
<accession>A0A5K7X2Y8</accession>
<dbReference type="Pfam" id="PF08327">
    <property type="entry name" value="AHSA1"/>
    <property type="match status" value="1"/>
</dbReference>
<gene>
    <name evidence="3" type="ORF">PLANPX_0636</name>
</gene>
<dbReference type="Proteomes" id="UP000326837">
    <property type="component" value="Chromosome"/>
</dbReference>
<proteinExistence type="inferred from homology"/>
<dbReference type="RefSeq" id="WP_152097248.1">
    <property type="nucleotide sequence ID" value="NZ_AP021861.1"/>
</dbReference>
<dbReference type="AlphaFoldDB" id="A0A5K7X2Y8"/>
<evidence type="ECO:0000259" key="2">
    <source>
        <dbReference type="Pfam" id="PF08327"/>
    </source>
</evidence>
<evidence type="ECO:0000313" key="4">
    <source>
        <dbReference type="Proteomes" id="UP000326837"/>
    </source>
</evidence>
<organism evidence="3 4">
    <name type="scientific">Lacipirellula parvula</name>
    <dbReference type="NCBI Taxonomy" id="2650471"/>
    <lineage>
        <taxon>Bacteria</taxon>
        <taxon>Pseudomonadati</taxon>
        <taxon>Planctomycetota</taxon>
        <taxon>Planctomycetia</taxon>
        <taxon>Pirellulales</taxon>
        <taxon>Lacipirellulaceae</taxon>
        <taxon>Lacipirellula</taxon>
    </lineage>
</organism>
<comment type="similarity">
    <text evidence="1">Belongs to the AHA1 family.</text>
</comment>
<dbReference type="EMBL" id="AP021861">
    <property type="protein sequence ID" value="BBO31024.1"/>
    <property type="molecule type" value="Genomic_DNA"/>
</dbReference>
<reference evidence="4" key="1">
    <citation type="submission" date="2019-10" db="EMBL/GenBank/DDBJ databases">
        <title>Lacipirellula parvula gen. nov., sp. nov., representing a lineage of planctomycetes widespread in freshwater anoxic habitats, and description of the family Lacipirellulaceae.</title>
        <authorList>
            <person name="Dedysh S.N."/>
            <person name="Kulichevskaya I.S."/>
            <person name="Beletsky A.V."/>
            <person name="Rakitin A.L."/>
            <person name="Mardanov A.V."/>
            <person name="Ivanova A.A."/>
            <person name="Saltykova V.X."/>
            <person name="Rijpstra W.I.C."/>
            <person name="Sinninghe Damste J.S."/>
            <person name="Ravin N.V."/>
        </authorList>
    </citation>
    <scope>NUCLEOTIDE SEQUENCE [LARGE SCALE GENOMIC DNA]</scope>
    <source>
        <strain evidence="4">PX69</strain>
    </source>
</reference>
<dbReference type="Gene3D" id="3.30.530.20">
    <property type="match status" value="1"/>
</dbReference>
<protein>
    <recommendedName>
        <fullName evidence="2">Activator of Hsp90 ATPase homologue 1/2-like C-terminal domain-containing protein</fullName>
    </recommendedName>
</protein>
<dbReference type="CDD" id="cd07814">
    <property type="entry name" value="SRPBCC_CalC_Aha1-like"/>
    <property type="match status" value="1"/>
</dbReference>
<sequence length="151" mass="16869">MSRMIRKEILIPQSREEVWQAVTDSATLAEWMFPNDFAPQVGRQFTFEVPPNPQANFDGLTVRCTVLECEPPRRLAFSWTAGGLVDTRVSFELEEEGAGTRLRLEHAGFDLAAPWGEQAFKGAEYGWAKMLKQLVAILTNTDSQTSEGSST</sequence>
<feature type="domain" description="Activator of Hsp90 ATPase homologue 1/2-like C-terminal" evidence="2">
    <location>
        <begin position="14"/>
        <end position="138"/>
    </location>
</feature>
<dbReference type="InterPro" id="IPR013538">
    <property type="entry name" value="ASHA1/2-like_C"/>
</dbReference>
<keyword evidence="4" id="KW-1185">Reference proteome</keyword>
<evidence type="ECO:0000313" key="3">
    <source>
        <dbReference type="EMBL" id="BBO31024.1"/>
    </source>
</evidence>
<dbReference type="KEGG" id="lpav:PLANPX_0636"/>
<evidence type="ECO:0000256" key="1">
    <source>
        <dbReference type="ARBA" id="ARBA00006817"/>
    </source>
</evidence>
<name>A0A5K7X2Y8_9BACT</name>
<dbReference type="SUPFAM" id="SSF55961">
    <property type="entry name" value="Bet v1-like"/>
    <property type="match status" value="1"/>
</dbReference>